<feature type="transmembrane region" description="Helical" evidence="8">
    <location>
        <begin position="369"/>
        <end position="391"/>
    </location>
</feature>
<dbReference type="PANTHER" id="PTHR48022">
    <property type="entry name" value="PLASTIDIC GLUCOSE TRANSPORTER 4"/>
    <property type="match status" value="1"/>
</dbReference>
<dbReference type="Pfam" id="PF00083">
    <property type="entry name" value="Sugar_tr"/>
    <property type="match status" value="1"/>
</dbReference>
<dbReference type="GO" id="GO:0005351">
    <property type="term" value="F:carbohydrate:proton symporter activity"/>
    <property type="evidence" value="ECO:0007669"/>
    <property type="project" value="TreeGrafter"/>
</dbReference>
<protein>
    <recommendedName>
        <fullName evidence="9">Major facilitator superfamily (MFS) profile domain-containing protein</fullName>
    </recommendedName>
</protein>
<evidence type="ECO:0000256" key="4">
    <source>
        <dbReference type="ARBA" id="ARBA00022692"/>
    </source>
</evidence>
<dbReference type="EMBL" id="LN726018">
    <property type="protein sequence ID" value="CEP11315.1"/>
    <property type="molecule type" value="Genomic_DNA"/>
</dbReference>
<dbReference type="AlphaFoldDB" id="A0A0B7N7A5"/>
<evidence type="ECO:0000256" key="3">
    <source>
        <dbReference type="ARBA" id="ARBA00022448"/>
    </source>
</evidence>
<dbReference type="GO" id="GO:0016020">
    <property type="term" value="C:membrane"/>
    <property type="evidence" value="ECO:0007669"/>
    <property type="project" value="UniProtKB-SubCell"/>
</dbReference>
<dbReference type="STRING" id="35722.A0A0B7N7A5"/>
<feature type="transmembrane region" description="Helical" evidence="8">
    <location>
        <begin position="481"/>
        <end position="502"/>
    </location>
</feature>
<name>A0A0B7N7A5_9FUNG</name>
<keyword evidence="4 8" id="KW-0812">Transmembrane</keyword>
<evidence type="ECO:0000313" key="11">
    <source>
        <dbReference type="Proteomes" id="UP000054107"/>
    </source>
</evidence>
<dbReference type="InterPro" id="IPR050360">
    <property type="entry name" value="MFS_Sugar_Transporters"/>
</dbReference>
<evidence type="ECO:0000256" key="5">
    <source>
        <dbReference type="ARBA" id="ARBA00022989"/>
    </source>
</evidence>
<feature type="transmembrane region" description="Helical" evidence="8">
    <location>
        <begin position="339"/>
        <end position="357"/>
    </location>
</feature>
<evidence type="ECO:0000256" key="8">
    <source>
        <dbReference type="SAM" id="Phobius"/>
    </source>
</evidence>
<accession>A0A0B7N7A5</accession>
<keyword evidence="3 7" id="KW-0813">Transport</keyword>
<keyword evidence="11" id="KW-1185">Reference proteome</keyword>
<feature type="transmembrane region" description="Helical" evidence="8">
    <location>
        <begin position="126"/>
        <end position="144"/>
    </location>
</feature>
<keyword evidence="5 8" id="KW-1133">Transmembrane helix</keyword>
<feature type="transmembrane region" description="Helical" evidence="8">
    <location>
        <begin position="50"/>
        <end position="79"/>
    </location>
</feature>
<evidence type="ECO:0000256" key="2">
    <source>
        <dbReference type="ARBA" id="ARBA00010992"/>
    </source>
</evidence>
<dbReference type="NCBIfam" id="TIGR00879">
    <property type="entry name" value="SP"/>
    <property type="match status" value="1"/>
</dbReference>
<dbReference type="InterPro" id="IPR020846">
    <property type="entry name" value="MFS_dom"/>
</dbReference>
<dbReference type="InterPro" id="IPR003663">
    <property type="entry name" value="Sugar/inositol_transpt"/>
</dbReference>
<feature type="domain" description="Major facilitator superfamily (MFS) profile" evidence="9">
    <location>
        <begin position="55"/>
        <end position="506"/>
    </location>
</feature>
<evidence type="ECO:0000256" key="1">
    <source>
        <dbReference type="ARBA" id="ARBA00004141"/>
    </source>
</evidence>
<dbReference type="Gene3D" id="1.20.1250.20">
    <property type="entry name" value="MFS general substrate transporter like domains"/>
    <property type="match status" value="1"/>
</dbReference>
<dbReference type="PROSITE" id="PS00217">
    <property type="entry name" value="SUGAR_TRANSPORT_2"/>
    <property type="match status" value="1"/>
</dbReference>
<proteinExistence type="inferred from homology"/>
<feature type="transmembrane region" description="Helical" evidence="8">
    <location>
        <begin position="411"/>
        <end position="433"/>
    </location>
</feature>
<evidence type="ECO:0000256" key="6">
    <source>
        <dbReference type="ARBA" id="ARBA00023136"/>
    </source>
</evidence>
<dbReference type="OrthoDB" id="4142200at2759"/>
<feature type="transmembrane region" description="Helical" evidence="8">
    <location>
        <begin position="150"/>
        <end position="172"/>
    </location>
</feature>
<comment type="similarity">
    <text evidence="2 7">Belongs to the major facilitator superfamily. Sugar transporter (TC 2.A.1.1) family.</text>
</comment>
<dbReference type="InterPro" id="IPR036259">
    <property type="entry name" value="MFS_trans_sf"/>
</dbReference>
<keyword evidence="6 8" id="KW-0472">Membrane</keyword>
<dbReference type="PANTHER" id="PTHR48022:SF2">
    <property type="entry name" value="PLASTIDIC GLUCOSE TRANSPORTER 4"/>
    <property type="match status" value="1"/>
</dbReference>
<dbReference type="PROSITE" id="PS50850">
    <property type="entry name" value="MFS"/>
    <property type="match status" value="1"/>
</dbReference>
<evidence type="ECO:0000313" key="10">
    <source>
        <dbReference type="EMBL" id="CEP11315.1"/>
    </source>
</evidence>
<dbReference type="InterPro" id="IPR005829">
    <property type="entry name" value="Sugar_transporter_CS"/>
</dbReference>
<dbReference type="Proteomes" id="UP000054107">
    <property type="component" value="Unassembled WGS sequence"/>
</dbReference>
<evidence type="ECO:0000259" key="9">
    <source>
        <dbReference type="PROSITE" id="PS50850"/>
    </source>
</evidence>
<feature type="transmembrane region" description="Helical" evidence="8">
    <location>
        <begin position="184"/>
        <end position="203"/>
    </location>
</feature>
<feature type="transmembrane region" description="Helical" evidence="8">
    <location>
        <begin position="454"/>
        <end position="475"/>
    </location>
</feature>
<dbReference type="InterPro" id="IPR005828">
    <property type="entry name" value="MFS_sugar_transport-like"/>
</dbReference>
<dbReference type="FunFam" id="1.20.1250.20:FF:000134">
    <property type="entry name" value="MFS sugar transporter protein"/>
    <property type="match status" value="1"/>
</dbReference>
<dbReference type="PRINTS" id="PR00171">
    <property type="entry name" value="SUGRTRNSPORT"/>
</dbReference>
<feature type="transmembrane region" description="Helical" evidence="8">
    <location>
        <begin position="223"/>
        <end position="241"/>
    </location>
</feature>
<reference evidence="10 11" key="1">
    <citation type="submission" date="2014-09" db="EMBL/GenBank/DDBJ databases">
        <authorList>
            <person name="Ellenberger Sabrina"/>
        </authorList>
    </citation>
    <scope>NUCLEOTIDE SEQUENCE [LARGE SCALE GENOMIC DNA]</scope>
    <source>
        <strain evidence="10 11">CBS 412.66</strain>
    </source>
</reference>
<comment type="subcellular location">
    <subcellularLocation>
        <location evidence="1">Membrane</location>
        <topology evidence="1">Multi-pass membrane protein</topology>
    </subcellularLocation>
</comment>
<sequence>MERWSKRSAFLSKRVSFSSAPVSDHEDDQVRQQLEPLIHQTAVKHHKMTLWSILATCIACLGGFLFGYDLGVVGGMLIAPSFQTYFGIDPKDKIQEAEINGNIVSVLQVGCLFGSLLATITAGRKFSIMIAALIFTVGGAFQILGYSLMILYLGRAISGLGVGALSMLVPIYVAEIAHQRHRGLLGGLWMFFIATGLATSYWSNYIVRKLVNEHDNLLWRIPLIIQIIPSMLLLLGMTFLFETPRWLCSHDKPEEAFQVLCKVRDTYDVREEMEQIQSSLNLQTQDSSWKQILAILNRRRLFLGCALQALQQMTGTNLINYFSPLIFKSIGLPSNEAELLATGVYGILKMIVVLIVFSSLIDRFGRRPLLIGGGLIMGICMYAVSICVALNPAIDNRPQDNEGSPISTGAILFDFFEGIMFMYSYAVFFALSWGPCPWLYCSEIYSMGSRAKSTSLTTAANWIFNAIIGKVSPIMLATNVIWTFVFFGSWCIAASMFCYIFVPETKGKTLEEINTLF</sequence>
<organism evidence="10 11">
    <name type="scientific">Parasitella parasitica</name>
    <dbReference type="NCBI Taxonomy" id="35722"/>
    <lineage>
        <taxon>Eukaryota</taxon>
        <taxon>Fungi</taxon>
        <taxon>Fungi incertae sedis</taxon>
        <taxon>Mucoromycota</taxon>
        <taxon>Mucoromycotina</taxon>
        <taxon>Mucoromycetes</taxon>
        <taxon>Mucorales</taxon>
        <taxon>Mucorineae</taxon>
        <taxon>Mucoraceae</taxon>
        <taxon>Parasitella</taxon>
    </lineage>
</organism>
<feature type="transmembrane region" description="Helical" evidence="8">
    <location>
        <begin position="99"/>
        <end position="119"/>
    </location>
</feature>
<dbReference type="SUPFAM" id="SSF103473">
    <property type="entry name" value="MFS general substrate transporter"/>
    <property type="match status" value="1"/>
</dbReference>
<gene>
    <name evidence="10" type="primary">PARPA_05140.1 scaffold 16505</name>
</gene>
<evidence type="ECO:0000256" key="7">
    <source>
        <dbReference type="RuleBase" id="RU003346"/>
    </source>
</evidence>